<dbReference type="Pfam" id="PF00389">
    <property type="entry name" value="2-Hacid_dh"/>
    <property type="match status" value="1"/>
</dbReference>
<protein>
    <submittedName>
        <fullName evidence="7">Phosphoglycerate dehydrogenase</fullName>
    </submittedName>
</protein>
<dbReference type="InterPro" id="IPR029753">
    <property type="entry name" value="D-isomer_DH_CS"/>
</dbReference>
<dbReference type="GO" id="GO:0005829">
    <property type="term" value="C:cytosol"/>
    <property type="evidence" value="ECO:0007669"/>
    <property type="project" value="TreeGrafter"/>
</dbReference>
<keyword evidence="8" id="KW-1185">Reference proteome</keyword>
<dbReference type="GO" id="GO:0051287">
    <property type="term" value="F:NAD binding"/>
    <property type="evidence" value="ECO:0007669"/>
    <property type="project" value="InterPro"/>
</dbReference>
<dbReference type="Proteomes" id="UP000543598">
    <property type="component" value="Unassembled WGS sequence"/>
</dbReference>
<evidence type="ECO:0000313" key="8">
    <source>
        <dbReference type="Proteomes" id="UP000543598"/>
    </source>
</evidence>
<comment type="similarity">
    <text evidence="1 4">Belongs to the D-isomer specific 2-hydroxyacid dehydrogenase family.</text>
</comment>
<evidence type="ECO:0000313" key="7">
    <source>
        <dbReference type="EMBL" id="NNH03045.1"/>
    </source>
</evidence>
<dbReference type="RefSeq" id="WP_167034784.1">
    <property type="nucleotide sequence ID" value="NZ_BAAANA010000002.1"/>
</dbReference>
<dbReference type="InterPro" id="IPR050223">
    <property type="entry name" value="D-isomer_2-hydroxyacid_DH"/>
</dbReference>
<feature type="domain" description="D-isomer specific 2-hydroxyacid dehydrogenase NAD-binding" evidence="6">
    <location>
        <begin position="115"/>
        <end position="272"/>
    </location>
</feature>
<dbReference type="Pfam" id="PF02826">
    <property type="entry name" value="2-Hacid_dh_C"/>
    <property type="match status" value="1"/>
</dbReference>
<sequence length="340" mass="36746">MKVVAGWHASPMELDRVRRALPVGTEVVTLPGHDAVAFPYGADRAAYLEAMRDADAVITWVLPHDVVRAAPKLAHVSWLHAGCDRLPFDEFRARGITLANVPDAHQAAIAEHAWALVLAAVKRIVWKHGEHVAGRHVPYWRDGGVGGTLSGSTLAVLGVGSIGAQIARVAHAFDMHVVGVRRNGTVPHPHVDRMYGEHELHLALAQADVVVIAVPSTARTRGLIDAEALAALRPGAVVVNIARGDIVVEEAVRDALDEGRVGVFASDVWWDYEDAMPPDQHFGSPSRLGVHLRDDVIVSGDQASNVYFARDRMLDRGLENLADMIAGLTPRGAVDLDEEY</sequence>
<dbReference type="InterPro" id="IPR006139">
    <property type="entry name" value="D-isomer_2_OHA_DH_cat_dom"/>
</dbReference>
<keyword evidence="3" id="KW-0520">NAD</keyword>
<dbReference type="EMBL" id="JABEMB010000003">
    <property type="protein sequence ID" value="NNH03045.1"/>
    <property type="molecule type" value="Genomic_DNA"/>
</dbReference>
<keyword evidence="2 4" id="KW-0560">Oxidoreductase</keyword>
<dbReference type="Gene3D" id="3.40.50.720">
    <property type="entry name" value="NAD(P)-binding Rossmann-like Domain"/>
    <property type="match status" value="2"/>
</dbReference>
<evidence type="ECO:0000259" key="6">
    <source>
        <dbReference type="Pfam" id="PF02826"/>
    </source>
</evidence>
<accession>A0A7Y2LY91</accession>
<feature type="domain" description="D-isomer specific 2-hydroxyacid dehydrogenase catalytic" evidence="5">
    <location>
        <begin position="33"/>
        <end position="334"/>
    </location>
</feature>
<gene>
    <name evidence="7" type="ORF">HLA99_04125</name>
</gene>
<dbReference type="SUPFAM" id="SSF52283">
    <property type="entry name" value="Formate/glycerate dehydrogenase catalytic domain-like"/>
    <property type="match status" value="1"/>
</dbReference>
<comment type="caution">
    <text evidence="7">The sequence shown here is derived from an EMBL/GenBank/DDBJ whole genome shotgun (WGS) entry which is preliminary data.</text>
</comment>
<evidence type="ECO:0000256" key="3">
    <source>
        <dbReference type="ARBA" id="ARBA00023027"/>
    </source>
</evidence>
<dbReference type="InterPro" id="IPR006140">
    <property type="entry name" value="D-isomer_DH_NAD-bd"/>
</dbReference>
<dbReference type="InterPro" id="IPR036291">
    <property type="entry name" value="NAD(P)-bd_dom_sf"/>
</dbReference>
<name>A0A7Y2LY91_9MICO</name>
<evidence type="ECO:0000259" key="5">
    <source>
        <dbReference type="Pfam" id="PF00389"/>
    </source>
</evidence>
<dbReference type="PROSITE" id="PS00671">
    <property type="entry name" value="D_2_HYDROXYACID_DH_3"/>
    <property type="match status" value="1"/>
</dbReference>
<dbReference type="SUPFAM" id="SSF51735">
    <property type="entry name" value="NAD(P)-binding Rossmann-fold domains"/>
    <property type="match status" value="1"/>
</dbReference>
<organism evidence="7 8">
    <name type="scientific">Microbacterium ulmi</name>
    <dbReference type="NCBI Taxonomy" id="179095"/>
    <lineage>
        <taxon>Bacteria</taxon>
        <taxon>Bacillati</taxon>
        <taxon>Actinomycetota</taxon>
        <taxon>Actinomycetes</taxon>
        <taxon>Micrococcales</taxon>
        <taxon>Microbacteriaceae</taxon>
        <taxon>Microbacterium</taxon>
    </lineage>
</organism>
<dbReference type="GO" id="GO:0030267">
    <property type="term" value="F:glyoxylate reductase (NADPH) activity"/>
    <property type="evidence" value="ECO:0007669"/>
    <property type="project" value="TreeGrafter"/>
</dbReference>
<evidence type="ECO:0000256" key="2">
    <source>
        <dbReference type="ARBA" id="ARBA00023002"/>
    </source>
</evidence>
<proteinExistence type="inferred from homology"/>
<reference evidence="7 8" key="1">
    <citation type="submission" date="2020-05" db="EMBL/GenBank/DDBJ databases">
        <title>MicrobeNet Type strains.</title>
        <authorList>
            <person name="Nicholson A.C."/>
        </authorList>
    </citation>
    <scope>NUCLEOTIDE SEQUENCE [LARGE SCALE GENOMIC DNA]</scope>
    <source>
        <strain evidence="7 8">JCM 14282</strain>
    </source>
</reference>
<dbReference type="GO" id="GO:0016618">
    <property type="term" value="F:hydroxypyruvate reductase [NAD(P)H] activity"/>
    <property type="evidence" value="ECO:0007669"/>
    <property type="project" value="TreeGrafter"/>
</dbReference>
<evidence type="ECO:0000256" key="1">
    <source>
        <dbReference type="ARBA" id="ARBA00005854"/>
    </source>
</evidence>
<dbReference type="PANTHER" id="PTHR10996:SF178">
    <property type="entry name" value="2-HYDROXYACID DEHYDROGENASE YGL185C-RELATED"/>
    <property type="match status" value="1"/>
</dbReference>
<dbReference type="AlphaFoldDB" id="A0A7Y2LY91"/>
<evidence type="ECO:0000256" key="4">
    <source>
        <dbReference type="RuleBase" id="RU003719"/>
    </source>
</evidence>
<dbReference type="PANTHER" id="PTHR10996">
    <property type="entry name" value="2-HYDROXYACID DEHYDROGENASE-RELATED"/>
    <property type="match status" value="1"/>
</dbReference>